<dbReference type="Pfam" id="PF01035">
    <property type="entry name" value="DNA_binding_1"/>
    <property type="match status" value="1"/>
</dbReference>
<keyword evidence="5" id="KW-0234">DNA repair</keyword>
<feature type="domain" description="Methylated-DNA-[protein]-cysteine S-methyltransferase DNA binding" evidence="7">
    <location>
        <begin position="4"/>
        <end position="86"/>
    </location>
</feature>
<evidence type="ECO:0000256" key="6">
    <source>
        <dbReference type="ARBA" id="ARBA00049348"/>
    </source>
</evidence>
<dbReference type="PANTHER" id="PTHR42942">
    <property type="entry name" value="6-O-METHYLGUANINE DNA METHYLTRANSFERASE"/>
    <property type="match status" value="1"/>
</dbReference>
<dbReference type="InterPro" id="IPR014048">
    <property type="entry name" value="MethylDNA_cys_MeTrfase_DNA-bd"/>
</dbReference>
<evidence type="ECO:0000256" key="3">
    <source>
        <dbReference type="ARBA" id="ARBA00022679"/>
    </source>
</evidence>
<dbReference type="Proteomes" id="UP001500339">
    <property type="component" value="Unassembled WGS sequence"/>
</dbReference>
<evidence type="ECO:0000256" key="2">
    <source>
        <dbReference type="ARBA" id="ARBA00022603"/>
    </source>
</evidence>
<organism evidence="8 9">
    <name type="scientific">Clostridium malenominatum</name>
    <dbReference type="NCBI Taxonomy" id="1539"/>
    <lineage>
        <taxon>Bacteria</taxon>
        <taxon>Bacillati</taxon>
        <taxon>Bacillota</taxon>
        <taxon>Clostridia</taxon>
        <taxon>Eubacteriales</taxon>
        <taxon>Clostridiaceae</taxon>
        <taxon>Clostridium</taxon>
    </lineage>
</organism>
<evidence type="ECO:0000256" key="4">
    <source>
        <dbReference type="ARBA" id="ARBA00022763"/>
    </source>
</evidence>
<dbReference type="InterPro" id="IPR052520">
    <property type="entry name" value="ATL_DNA_repair"/>
</dbReference>
<evidence type="ECO:0000313" key="9">
    <source>
        <dbReference type="Proteomes" id="UP001500339"/>
    </source>
</evidence>
<sequence>MSKDFFQRVYKIVSQIPEGKVATYGQIALLLGEPRSARIVGWAMKAAPEELKLPCHRVVNKFGEMAPSYVFGSMEFQRDVLISEGITFKENLCIDMKKHLWSGPKDI</sequence>
<dbReference type="EMBL" id="BAAACF010000006">
    <property type="protein sequence ID" value="GAA0729589.1"/>
    <property type="molecule type" value="Genomic_DNA"/>
</dbReference>
<evidence type="ECO:0000259" key="7">
    <source>
        <dbReference type="Pfam" id="PF01035"/>
    </source>
</evidence>
<evidence type="ECO:0000313" key="8">
    <source>
        <dbReference type="EMBL" id="GAA0729589.1"/>
    </source>
</evidence>
<proteinExistence type="predicted"/>
<reference evidence="9" key="1">
    <citation type="journal article" date="2019" name="Int. J. Syst. Evol. Microbiol.">
        <title>The Global Catalogue of Microorganisms (GCM) 10K type strain sequencing project: providing services to taxonomists for standard genome sequencing and annotation.</title>
        <authorList>
            <consortium name="The Broad Institute Genomics Platform"/>
            <consortium name="The Broad Institute Genome Sequencing Center for Infectious Disease"/>
            <person name="Wu L."/>
            <person name="Ma J."/>
        </authorList>
    </citation>
    <scope>NUCLEOTIDE SEQUENCE [LARGE SCALE GENOMIC DNA]</scope>
    <source>
        <strain evidence="9">JCM 1405</strain>
    </source>
</reference>
<keyword evidence="4" id="KW-0227">DNA damage</keyword>
<comment type="caution">
    <text evidence="8">The sequence shown here is derived from an EMBL/GenBank/DDBJ whole genome shotgun (WGS) entry which is preliminary data.</text>
</comment>
<name>A0ABP3UBN0_9CLOT</name>
<gene>
    <name evidence="8" type="ORF">GCM10008905_29750</name>
</gene>
<dbReference type="InterPro" id="IPR036217">
    <property type="entry name" value="MethylDNA_cys_MeTrfase_DNAb"/>
</dbReference>
<evidence type="ECO:0000256" key="1">
    <source>
        <dbReference type="ARBA" id="ARBA00001286"/>
    </source>
</evidence>
<protein>
    <submittedName>
        <fullName evidence="8">MGMT family protein</fullName>
    </submittedName>
</protein>
<dbReference type="PROSITE" id="PS00374">
    <property type="entry name" value="MGMT"/>
    <property type="match status" value="1"/>
</dbReference>
<keyword evidence="2" id="KW-0489">Methyltransferase</keyword>
<dbReference type="InterPro" id="IPR036388">
    <property type="entry name" value="WH-like_DNA-bd_sf"/>
</dbReference>
<dbReference type="PANTHER" id="PTHR42942:SF1">
    <property type="entry name" value="ALKYLTRANSFERASE-LIKE PROTEIN 1"/>
    <property type="match status" value="1"/>
</dbReference>
<accession>A0ABP3UBN0</accession>
<evidence type="ECO:0000256" key="5">
    <source>
        <dbReference type="ARBA" id="ARBA00023204"/>
    </source>
</evidence>
<dbReference type="SUPFAM" id="SSF46767">
    <property type="entry name" value="Methylated DNA-protein cysteine methyltransferase, C-terminal domain"/>
    <property type="match status" value="1"/>
</dbReference>
<comment type="catalytic activity">
    <reaction evidence="6">
        <text>a 6-O-methyl-2'-deoxyguanosine in DNA + L-cysteinyl-[protein] = S-methyl-L-cysteinyl-[protein] + a 2'-deoxyguanosine in DNA</text>
        <dbReference type="Rhea" id="RHEA:24000"/>
        <dbReference type="Rhea" id="RHEA-COMP:10131"/>
        <dbReference type="Rhea" id="RHEA-COMP:10132"/>
        <dbReference type="Rhea" id="RHEA-COMP:11367"/>
        <dbReference type="Rhea" id="RHEA-COMP:11368"/>
        <dbReference type="ChEBI" id="CHEBI:29950"/>
        <dbReference type="ChEBI" id="CHEBI:82612"/>
        <dbReference type="ChEBI" id="CHEBI:85445"/>
        <dbReference type="ChEBI" id="CHEBI:85448"/>
        <dbReference type="EC" id="2.1.1.63"/>
    </reaction>
</comment>
<comment type="catalytic activity">
    <reaction evidence="1">
        <text>a 4-O-methyl-thymidine in DNA + L-cysteinyl-[protein] = a thymidine in DNA + S-methyl-L-cysteinyl-[protein]</text>
        <dbReference type="Rhea" id="RHEA:53428"/>
        <dbReference type="Rhea" id="RHEA-COMP:10131"/>
        <dbReference type="Rhea" id="RHEA-COMP:10132"/>
        <dbReference type="Rhea" id="RHEA-COMP:13555"/>
        <dbReference type="Rhea" id="RHEA-COMP:13556"/>
        <dbReference type="ChEBI" id="CHEBI:29950"/>
        <dbReference type="ChEBI" id="CHEBI:82612"/>
        <dbReference type="ChEBI" id="CHEBI:137386"/>
        <dbReference type="ChEBI" id="CHEBI:137387"/>
        <dbReference type="EC" id="2.1.1.63"/>
    </reaction>
</comment>
<dbReference type="NCBIfam" id="TIGR00589">
    <property type="entry name" value="ogt"/>
    <property type="match status" value="1"/>
</dbReference>
<dbReference type="CDD" id="cd06445">
    <property type="entry name" value="ATase"/>
    <property type="match status" value="1"/>
</dbReference>
<keyword evidence="9" id="KW-1185">Reference proteome</keyword>
<dbReference type="Gene3D" id="1.10.10.10">
    <property type="entry name" value="Winged helix-like DNA-binding domain superfamily/Winged helix DNA-binding domain"/>
    <property type="match status" value="1"/>
</dbReference>
<keyword evidence="3" id="KW-0808">Transferase</keyword>
<dbReference type="RefSeq" id="WP_343771016.1">
    <property type="nucleotide sequence ID" value="NZ_BAAACF010000006.1"/>
</dbReference>
<dbReference type="InterPro" id="IPR001497">
    <property type="entry name" value="MethylDNA_cys_MeTrfase_AS"/>
</dbReference>